<keyword evidence="8" id="KW-0378">Hydrolase</keyword>
<evidence type="ECO:0000256" key="2">
    <source>
        <dbReference type="ARBA" id="ARBA00006521"/>
    </source>
</evidence>
<organism evidence="13 14">
    <name type="scientific">Candidatus Woesebacteria bacterium GW2011_GWF2_46_8</name>
    <dbReference type="NCBI Taxonomy" id="1618604"/>
    <lineage>
        <taxon>Bacteria</taxon>
        <taxon>Candidatus Woeseibacteriota</taxon>
    </lineage>
</organism>
<dbReference type="EMBL" id="LCNC01000041">
    <property type="protein sequence ID" value="KKU47323.1"/>
    <property type="molecule type" value="Genomic_DNA"/>
</dbReference>
<keyword evidence="5" id="KW-0004">4Fe-4S</keyword>
<accession>A0A0G1SZF6</accession>
<name>A0A0G1SZF6_9BACT</name>
<keyword evidence="7" id="KW-0227">DNA damage</keyword>
<evidence type="ECO:0000256" key="7">
    <source>
        <dbReference type="ARBA" id="ARBA00022763"/>
    </source>
</evidence>
<keyword evidence="6" id="KW-0479">Metal-binding</keyword>
<dbReference type="SMART" id="SM00987">
    <property type="entry name" value="UreE_C"/>
    <property type="match status" value="1"/>
</dbReference>
<evidence type="ECO:0000256" key="11">
    <source>
        <dbReference type="ARBA" id="ARBA00023204"/>
    </source>
</evidence>
<evidence type="ECO:0000256" key="6">
    <source>
        <dbReference type="ARBA" id="ARBA00022723"/>
    </source>
</evidence>
<dbReference type="PATRIC" id="fig|1618604.3.peg.491"/>
<reference evidence="13 14" key="1">
    <citation type="journal article" date="2015" name="Nature">
        <title>rRNA introns, odd ribosomes, and small enigmatic genomes across a large radiation of phyla.</title>
        <authorList>
            <person name="Brown C.T."/>
            <person name="Hug L.A."/>
            <person name="Thomas B.C."/>
            <person name="Sharon I."/>
            <person name="Castelle C.J."/>
            <person name="Singh A."/>
            <person name="Wilkins M.J."/>
            <person name="Williams K.H."/>
            <person name="Banfield J.F."/>
        </authorList>
    </citation>
    <scope>NUCLEOTIDE SEQUENCE [LARGE SCALE GENOMIC DNA]</scope>
</reference>
<keyword evidence="11" id="KW-0234">DNA repair</keyword>
<evidence type="ECO:0000256" key="1">
    <source>
        <dbReference type="ARBA" id="ARBA00001400"/>
    </source>
</evidence>
<dbReference type="EC" id="3.2.2.27" evidence="3"/>
<dbReference type="Proteomes" id="UP000034831">
    <property type="component" value="Unassembled WGS sequence"/>
</dbReference>
<keyword evidence="10" id="KW-0411">Iron-sulfur</keyword>
<evidence type="ECO:0000256" key="9">
    <source>
        <dbReference type="ARBA" id="ARBA00023004"/>
    </source>
</evidence>
<keyword evidence="9" id="KW-0408">Iron</keyword>
<proteinExistence type="inferred from homology"/>
<evidence type="ECO:0000256" key="10">
    <source>
        <dbReference type="ARBA" id="ARBA00023014"/>
    </source>
</evidence>
<evidence type="ECO:0000259" key="12">
    <source>
        <dbReference type="SMART" id="SM00986"/>
    </source>
</evidence>
<evidence type="ECO:0000256" key="8">
    <source>
        <dbReference type="ARBA" id="ARBA00022801"/>
    </source>
</evidence>
<evidence type="ECO:0000256" key="3">
    <source>
        <dbReference type="ARBA" id="ARBA00012030"/>
    </source>
</evidence>
<evidence type="ECO:0000313" key="13">
    <source>
        <dbReference type="EMBL" id="KKU47323.1"/>
    </source>
</evidence>
<dbReference type="InterPro" id="IPR005122">
    <property type="entry name" value="Uracil-DNA_glycosylase-like"/>
</dbReference>
<dbReference type="CDD" id="cd10030">
    <property type="entry name" value="UDG-F4_TTUDGA_SPO1dp_like"/>
    <property type="match status" value="1"/>
</dbReference>
<dbReference type="PANTHER" id="PTHR33693">
    <property type="entry name" value="TYPE-5 URACIL-DNA GLYCOSYLASE"/>
    <property type="match status" value="1"/>
</dbReference>
<gene>
    <name evidence="13" type="ORF">UX67_C0041G0002</name>
</gene>
<dbReference type="InterPro" id="IPR051536">
    <property type="entry name" value="UDG_Type-4/5"/>
</dbReference>
<comment type="caution">
    <text evidence="13">The sequence shown here is derived from an EMBL/GenBank/DDBJ whole genome shotgun (WGS) entry which is preliminary data.</text>
</comment>
<dbReference type="NCBIfam" id="TIGR00758">
    <property type="entry name" value="UDG_fam4"/>
    <property type="match status" value="1"/>
</dbReference>
<dbReference type="Gene3D" id="3.40.470.10">
    <property type="entry name" value="Uracil-DNA glycosylase-like domain"/>
    <property type="match status" value="1"/>
</dbReference>
<sequence length="187" mass="21021">MEKADLPLKKGATNLVFGEGNPDARIFFLGEGPGYWENMKGRPFVGNAGGLLNQLLQSIKLVREDVFITNVVCYRPPSNRDPLPEEISAFQPYIDAMLEVIRPKVVVTLGRFSMGKFLPGTKISIVHGKVFDVNWRGRQIKVVPMYHPAAALRNGNVMIQIKEDFLKLPELLKELNSKIEAEQMELV</sequence>
<dbReference type="InterPro" id="IPR005273">
    <property type="entry name" value="Ura-DNA_glyco_family4"/>
</dbReference>
<dbReference type="InterPro" id="IPR036895">
    <property type="entry name" value="Uracil-DNA_glycosylase-like_sf"/>
</dbReference>
<dbReference type="GO" id="GO:0006281">
    <property type="term" value="P:DNA repair"/>
    <property type="evidence" value="ECO:0007669"/>
    <property type="project" value="UniProtKB-KW"/>
</dbReference>
<dbReference type="GO" id="GO:0051539">
    <property type="term" value="F:4 iron, 4 sulfur cluster binding"/>
    <property type="evidence" value="ECO:0007669"/>
    <property type="project" value="UniProtKB-KW"/>
</dbReference>
<evidence type="ECO:0000256" key="4">
    <source>
        <dbReference type="ARBA" id="ARBA00019403"/>
    </source>
</evidence>
<evidence type="ECO:0000256" key="5">
    <source>
        <dbReference type="ARBA" id="ARBA00022485"/>
    </source>
</evidence>
<dbReference type="SUPFAM" id="SSF52141">
    <property type="entry name" value="Uracil-DNA glycosylase-like"/>
    <property type="match status" value="1"/>
</dbReference>
<dbReference type="AlphaFoldDB" id="A0A0G1SZF6"/>
<feature type="domain" description="Uracil-DNA glycosylase-like" evidence="12">
    <location>
        <begin position="17"/>
        <end position="166"/>
    </location>
</feature>
<dbReference type="PANTHER" id="PTHR33693:SF1">
    <property type="entry name" value="TYPE-4 URACIL-DNA GLYCOSYLASE"/>
    <property type="match status" value="1"/>
</dbReference>
<comment type="similarity">
    <text evidence="2">Belongs to the uracil-DNA glycosylase (UDG) superfamily. Type 4 (UDGa) family.</text>
</comment>
<dbReference type="GO" id="GO:0004844">
    <property type="term" value="F:uracil DNA N-glycosylase activity"/>
    <property type="evidence" value="ECO:0007669"/>
    <property type="project" value="UniProtKB-EC"/>
</dbReference>
<comment type="catalytic activity">
    <reaction evidence="1">
        <text>Hydrolyzes single-stranded DNA or mismatched double-stranded DNA and polynucleotides, releasing free uracil.</text>
        <dbReference type="EC" id="3.2.2.27"/>
    </reaction>
</comment>
<dbReference type="Pfam" id="PF03167">
    <property type="entry name" value="UDG"/>
    <property type="match status" value="1"/>
</dbReference>
<evidence type="ECO:0000313" key="14">
    <source>
        <dbReference type="Proteomes" id="UP000034831"/>
    </source>
</evidence>
<dbReference type="GO" id="GO:0046872">
    <property type="term" value="F:metal ion binding"/>
    <property type="evidence" value="ECO:0007669"/>
    <property type="project" value="UniProtKB-KW"/>
</dbReference>
<dbReference type="SMART" id="SM00986">
    <property type="entry name" value="UDG"/>
    <property type="match status" value="1"/>
</dbReference>
<protein>
    <recommendedName>
        <fullName evidence="4">Type-4 uracil-DNA glycosylase</fullName>
        <ecNumber evidence="3">3.2.2.27</ecNumber>
    </recommendedName>
</protein>